<dbReference type="Pfam" id="PF07205">
    <property type="entry name" value="DUF1413"/>
    <property type="match status" value="1"/>
</dbReference>
<evidence type="ECO:0000313" key="2">
    <source>
        <dbReference type="Proteomes" id="UP000548632"/>
    </source>
</evidence>
<gene>
    <name evidence="1" type="ORF">HUK38_14020</name>
</gene>
<dbReference type="InterPro" id="IPR010985">
    <property type="entry name" value="Ribbon_hlx_hlx"/>
</dbReference>
<proteinExistence type="predicted"/>
<name>A0A839HL86_9GAMM</name>
<evidence type="ECO:0000313" key="1">
    <source>
        <dbReference type="EMBL" id="MBB1127328.1"/>
    </source>
</evidence>
<dbReference type="AlphaFoldDB" id="A0A839HL86"/>
<dbReference type="EMBL" id="JABVCQ010000050">
    <property type="protein sequence ID" value="MBB1127328.1"/>
    <property type="molecule type" value="Genomic_DNA"/>
</dbReference>
<keyword evidence="2" id="KW-1185">Reference proteome</keyword>
<dbReference type="RefSeq" id="WP_182584954.1">
    <property type="nucleotide sequence ID" value="NZ_JABVCQ010000050.1"/>
</dbReference>
<sequence length="146" mass="16256">MKKIAITVRLSEETIARLRFTAAKQGVSLQDLIEITLNAFAAHVHLPAGKTVVTYLSDTLQTMIHSALIQIPPGRSIGLKQLLDANVWQDLSDSARRNLGKEFKQLVLNGEFPELILGDKKPGNGEQQYVRITTDEDRKNGNHLNQ</sequence>
<protein>
    <submittedName>
        <fullName evidence="1">DUF1413 domain-containing protein</fullName>
    </submittedName>
</protein>
<dbReference type="SUPFAM" id="SSF47598">
    <property type="entry name" value="Ribbon-helix-helix"/>
    <property type="match status" value="1"/>
</dbReference>
<comment type="caution">
    <text evidence="1">The sequence shown here is derived from an EMBL/GenBank/DDBJ whole genome shotgun (WGS) entry which is preliminary data.</text>
</comment>
<reference evidence="1 2" key="1">
    <citation type="journal article" date="2020" name="Arch. Microbiol.">
        <title>The genome sequence of the giant phototrophic gammaproteobacterium Thiospirillum jenense gives insight into its physiological properties and phylogenetic relationships.</title>
        <authorList>
            <person name="Imhoff J.F."/>
            <person name="Meyer T.E."/>
            <person name="Kyndt J.A."/>
        </authorList>
    </citation>
    <scope>NUCLEOTIDE SEQUENCE [LARGE SCALE GENOMIC DNA]</scope>
    <source>
        <strain evidence="1 2">DSM 216</strain>
    </source>
</reference>
<dbReference type="GO" id="GO:0006355">
    <property type="term" value="P:regulation of DNA-templated transcription"/>
    <property type="evidence" value="ECO:0007669"/>
    <property type="project" value="InterPro"/>
</dbReference>
<dbReference type="InterPro" id="IPR010813">
    <property type="entry name" value="DUF1413"/>
</dbReference>
<organism evidence="1 2">
    <name type="scientific">Thiospirillum jenense</name>
    <dbReference type="NCBI Taxonomy" id="1653858"/>
    <lineage>
        <taxon>Bacteria</taxon>
        <taxon>Pseudomonadati</taxon>
        <taxon>Pseudomonadota</taxon>
        <taxon>Gammaproteobacteria</taxon>
        <taxon>Chromatiales</taxon>
        <taxon>Chromatiaceae</taxon>
        <taxon>Thiospirillum</taxon>
    </lineage>
</organism>
<accession>A0A839HL86</accession>
<dbReference type="Proteomes" id="UP000548632">
    <property type="component" value="Unassembled WGS sequence"/>
</dbReference>